<sequence length="126" mass="14399">MKSSRISAYNTRNNYNNVKHKTQGITEDNTIMATIFSTPGHQVIRIHHRSKSEKFGTEKMDTVCRNLGRSNTEIKRGKKGCSCCSNAKGGHYPEDHMSNEEFKRTIEDFIAKQQRTLLEEADDFTA</sequence>
<keyword evidence="2" id="KW-1185">Reference proteome</keyword>
<evidence type="ECO:0000313" key="2">
    <source>
        <dbReference type="Proteomes" id="UP001443914"/>
    </source>
</evidence>
<dbReference type="EMBL" id="JBDFQZ010000011">
    <property type="protein sequence ID" value="KAK9677840.1"/>
    <property type="molecule type" value="Genomic_DNA"/>
</dbReference>
<proteinExistence type="predicted"/>
<name>A0AAW1HN26_SAPOF</name>
<comment type="caution">
    <text evidence="1">The sequence shown here is derived from an EMBL/GenBank/DDBJ whole genome shotgun (WGS) entry which is preliminary data.</text>
</comment>
<protein>
    <submittedName>
        <fullName evidence="1">Uncharacterized protein</fullName>
    </submittedName>
</protein>
<evidence type="ECO:0000313" key="1">
    <source>
        <dbReference type="EMBL" id="KAK9677840.1"/>
    </source>
</evidence>
<organism evidence="1 2">
    <name type="scientific">Saponaria officinalis</name>
    <name type="common">Common soapwort</name>
    <name type="synonym">Lychnis saponaria</name>
    <dbReference type="NCBI Taxonomy" id="3572"/>
    <lineage>
        <taxon>Eukaryota</taxon>
        <taxon>Viridiplantae</taxon>
        <taxon>Streptophyta</taxon>
        <taxon>Embryophyta</taxon>
        <taxon>Tracheophyta</taxon>
        <taxon>Spermatophyta</taxon>
        <taxon>Magnoliopsida</taxon>
        <taxon>eudicotyledons</taxon>
        <taxon>Gunneridae</taxon>
        <taxon>Pentapetalae</taxon>
        <taxon>Caryophyllales</taxon>
        <taxon>Caryophyllaceae</taxon>
        <taxon>Caryophylleae</taxon>
        <taxon>Saponaria</taxon>
    </lineage>
</organism>
<dbReference type="PANTHER" id="PTHR33640">
    <property type="entry name" value="TRANSMEMBRANE PROTEIN"/>
    <property type="match status" value="1"/>
</dbReference>
<gene>
    <name evidence="1" type="ORF">RND81_11G170700</name>
</gene>
<reference evidence="1" key="1">
    <citation type="submission" date="2024-03" db="EMBL/GenBank/DDBJ databases">
        <title>WGS assembly of Saponaria officinalis var. Norfolk2.</title>
        <authorList>
            <person name="Jenkins J."/>
            <person name="Shu S."/>
            <person name="Grimwood J."/>
            <person name="Barry K."/>
            <person name="Goodstein D."/>
            <person name="Schmutz J."/>
            <person name="Leebens-Mack J."/>
            <person name="Osbourn A."/>
        </authorList>
    </citation>
    <scope>NUCLEOTIDE SEQUENCE [LARGE SCALE GENOMIC DNA]</scope>
    <source>
        <strain evidence="1">JIC</strain>
    </source>
</reference>
<dbReference type="AlphaFoldDB" id="A0AAW1HN26"/>
<accession>A0AAW1HN26</accession>
<dbReference type="PANTHER" id="PTHR33640:SF8">
    <property type="entry name" value="TRANSMEMBRANE PROTEIN"/>
    <property type="match status" value="1"/>
</dbReference>
<dbReference type="Proteomes" id="UP001443914">
    <property type="component" value="Unassembled WGS sequence"/>
</dbReference>